<evidence type="ECO:0000256" key="1">
    <source>
        <dbReference type="SAM" id="Phobius"/>
    </source>
</evidence>
<proteinExistence type="predicted"/>
<keyword evidence="3" id="KW-1185">Reference proteome</keyword>
<accession>A0A0C3NHA5</accession>
<reference evidence="2 3" key="1">
    <citation type="journal article" date="2014" name="PLoS Genet.">
        <title>Analysis of the Phlebiopsis gigantea genome, transcriptome and secretome provides insight into its pioneer colonization strategies of wood.</title>
        <authorList>
            <person name="Hori C."/>
            <person name="Ishida T."/>
            <person name="Igarashi K."/>
            <person name="Samejima M."/>
            <person name="Suzuki H."/>
            <person name="Master E."/>
            <person name="Ferreira P."/>
            <person name="Ruiz-Duenas F.J."/>
            <person name="Held B."/>
            <person name="Canessa P."/>
            <person name="Larrondo L.F."/>
            <person name="Schmoll M."/>
            <person name="Druzhinina I.S."/>
            <person name="Kubicek C.P."/>
            <person name="Gaskell J.A."/>
            <person name="Kersten P."/>
            <person name="St John F."/>
            <person name="Glasner J."/>
            <person name="Sabat G."/>
            <person name="Splinter BonDurant S."/>
            <person name="Syed K."/>
            <person name="Yadav J."/>
            <person name="Mgbeahuruike A.C."/>
            <person name="Kovalchuk A."/>
            <person name="Asiegbu F.O."/>
            <person name="Lackner G."/>
            <person name="Hoffmeister D."/>
            <person name="Rencoret J."/>
            <person name="Gutierrez A."/>
            <person name="Sun H."/>
            <person name="Lindquist E."/>
            <person name="Barry K."/>
            <person name="Riley R."/>
            <person name="Grigoriev I.V."/>
            <person name="Henrissat B."/>
            <person name="Kues U."/>
            <person name="Berka R.M."/>
            <person name="Martinez A.T."/>
            <person name="Covert S.F."/>
            <person name="Blanchette R.A."/>
            <person name="Cullen D."/>
        </authorList>
    </citation>
    <scope>NUCLEOTIDE SEQUENCE [LARGE SCALE GENOMIC DNA]</scope>
    <source>
        <strain evidence="2 3">11061_1 CR5-6</strain>
    </source>
</reference>
<dbReference type="OrthoDB" id="2527908at2759"/>
<feature type="transmembrane region" description="Helical" evidence="1">
    <location>
        <begin position="44"/>
        <end position="65"/>
    </location>
</feature>
<organism evidence="2 3">
    <name type="scientific">Phlebiopsis gigantea (strain 11061_1 CR5-6)</name>
    <name type="common">White-rot fungus</name>
    <name type="synonym">Peniophora gigantea</name>
    <dbReference type="NCBI Taxonomy" id="745531"/>
    <lineage>
        <taxon>Eukaryota</taxon>
        <taxon>Fungi</taxon>
        <taxon>Dikarya</taxon>
        <taxon>Basidiomycota</taxon>
        <taxon>Agaricomycotina</taxon>
        <taxon>Agaricomycetes</taxon>
        <taxon>Polyporales</taxon>
        <taxon>Phanerochaetaceae</taxon>
        <taxon>Phlebiopsis</taxon>
    </lineage>
</organism>
<keyword evidence="1" id="KW-1133">Transmembrane helix</keyword>
<sequence>MRARHFINNTPGAYKCSTKWSLSIPLPPPPRSLELPYSFDAFEILVQSLSFIGMQLILYFSIILIHSVFRVLAQGPGLDWTLETDALEECQTLSVQISSRTSEGSAVGVPPYYFLAFEVDGVPTTTPMDGIPSNMSWQVRHKRGSLLLLTMVDSNGSTGRISSVIYSIAGMLSRFTITRTAFLFD</sequence>
<protein>
    <submittedName>
        <fullName evidence="2">Uncharacterized protein</fullName>
    </submittedName>
</protein>
<dbReference type="HOGENOM" id="CLU_1461834_0_0_1"/>
<gene>
    <name evidence="2" type="ORF">PHLGIDRAFT_205058</name>
</gene>
<evidence type="ECO:0000313" key="3">
    <source>
        <dbReference type="Proteomes" id="UP000053257"/>
    </source>
</evidence>
<dbReference type="Proteomes" id="UP000053257">
    <property type="component" value="Unassembled WGS sequence"/>
</dbReference>
<dbReference type="EMBL" id="KN840583">
    <property type="protein sequence ID" value="KIP04189.1"/>
    <property type="molecule type" value="Genomic_DNA"/>
</dbReference>
<name>A0A0C3NHA5_PHLG1</name>
<keyword evidence="1" id="KW-0812">Transmembrane</keyword>
<evidence type="ECO:0000313" key="2">
    <source>
        <dbReference type="EMBL" id="KIP04189.1"/>
    </source>
</evidence>
<keyword evidence="1" id="KW-0472">Membrane</keyword>
<dbReference type="AlphaFoldDB" id="A0A0C3NHA5"/>